<keyword evidence="2" id="KW-0812">Transmembrane</keyword>
<proteinExistence type="predicted"/>
<accession>A0A516Q1E2</accession>
<gene>
    <name evidence="3" type="ORF">FOE78_15930</name>
</gene>
<evidence type="ECO:0000313" key="4">
    <source>
        <dbReference type="Proteomes" id="UP000319263"/>
    </source>
</evidence>
<keyword evidence="4" id="KW-1185">Reference proteome</keyword>
<dbReference type="EMBL" id="CP041692">
    <property type="protein sequence ID" value="QDP97218.1"/>
    <property type="molecule type" value="Genomic_DNA"/>
</dbReference>
<dbReference type="Proteomes" id="UP000319263">
    <property type="component" value="Chromosome"/>
</dbReference>
<feature type="transmembrane region" description="Helical" evidence="2">
    <location>
        <begin position="39"/>
        <end position="62"/>
    </location>
</feature>
<reference evidence="3 4" key="1">
    <citation type="submission" date="2019-07" db="EMBL/GenBank/DDBJ databases">
        <title>Microlunatus dokdonensis sp. nov. isolated from the rhizospheric soil of the wild plant Elymus tsukushiensis.</title>
        <authorList>
            <person name="Ghim S.-Y."/>
            <person name="Hwang Y.-J."/>
            <person name="Son J.-S."/>
            <person name="Shin J.-H."/>
        </authorList>
    </citation>
    <scope>NUCLEOTIDE SEQUENCE [LARGE SCALE GENOMIC DNA]</scope>
    <source>
        <strain evidence="3 4">KUDC0627</strain>
    </source>
</reference>
<dbReference type="RefSeq" id="WP_143987179.1">
    <property type="nucleotide sequence ID" value="NZ_CP041692.1"/>
</dbReference>
<evidence type="ECO:0000256" key="1">
    <source>
        <dbReference type="SAM" id="MobiDB-lite"/>
    </source>
</evidence>
<name>A0A516Q1E2_9ACTN</name>
<sequence length="325" mass="34893">MDDEDVGKQGEPQVSDPEQLDSGGWQDSLVRRLRRRGRLAVVVLLVTVSAFALGVGGTYLWMSQQRRHQPRIDAALYDMPSEFWTSNGRRAAVGIRLRNAATEPVTIEQAQLSRPGFDVLSPGLQKARTIAGNEVTEVPYSLSPDCRVPQVLGPTTLRLLAHAPGRSAQWLTITIPQPAADAAQNTFAGMHFQSCFKVGSIKLTTLRTSTSGGVLTLRVRLATEPGVGFGQPQPVRLLKVTAQQDPDVIKASFTSSGSRPGKPIDLPATGVLQLRIAGGQCAAPVYPMDLDASVGTSADTRDHVGMNYDAEAAAAVLDFTTKHCR</sequence>
<dbReference type="AlphaFoldDB" id="A0A516Q1E2"/>
<keyword evidence="2" id="KW-1133">Transmembrane helix</keyword>
<protein>
    <submittedName>
        <fullName evidence="3">Uncharacterized protein</fullName>
    </submittedName>
</protein>
<evidence type="ECO:0000313" key="3">
    <source>
        <dbReference type="EMBL" id="QDP97218.1"/>
    </source>
</evidence>
<organism evidence="3 4">
    <name type="scientific">Microlunatus elymi</name>
    <dbReference type="NCBI Taxonomy" id="2596828"/>
    <lineage>
        <taxon>Bacteria</taxon>
        <taxon>Bacillati</taxon>
        <taxon>Actinomycetota</taxon>
        <taxon>Actinomycetes</taxon>
        <taxon>Propionibacteriales</taxon>
        <taxon>Propionibacteriaceae</taxon>
        <taxon>Microlunatus</taxon>
    </lineage>
</organism>
<evidence type="ECO:0000256" key="2">
    <source>
        <dbReference type="SAM" id="Phobius"/>
    </source>
</evidence>
<feature type="region of interest" description="Disordered" evidence="1">
    <location>
        <begin position="1"/>
        <end position="23"/>
    </location>
</feature>
<keyword evidence="2" id="KW-0472">Membrane</keyword>
<dbReference type="KEGG" id="mik:FOE78_15930"/>